<reference evidence="2 3" key="1">
    <citation type="journal article" date="2014" name="Genome Announc.">
        <title>Draft genome sequences of eight enterohepatic helicobacter species isolated from both laboratory and wild rodents.</title>
        <authorList>
            <person name="Sheh A."/>
            <person name="Shen Z."/>
            <person name="Fox J.G."/>
        </authorList>
    </citation>
    <scope>NUCLEOTIDE SEQUENCE [LARGE SCALE GENOMIC DNA]</scope>
    <source>
        <strain evidence="2 3">ATCC 49320</strain>
    </source>
</reference>
<gene>
    <name evidence="2" type="primary">thiS</name>
    <name evidence="2" type="ORF">LS79_000225</name>
    <name evidence="1" type="ORF">XJ32_08180</name>
</gene>
<dbReference type="PANTHER" id="PTHR34472:SF1">
    <property type="entry name" value="SULFUR CARRIER PROTEIN THIS"/>
    <property type="match status" value="1"/>
</dbReference>
<evidence type="ECO:0000313" key="3">
    <source>
        <dbReference type="Proteomes" id="UP000029857"/>
    </source>
</evidence>
<dbReference type="CDD" id="cd00565">
    <property type="entry name" value="Ubl_ThiS"/>
    <property type="match status" value="1"/>
</dbReference>
<dbReference type="Gene3D" id="3.10.20.30">
    <property type="match status" value="1"/>
</dbReference>
<dbReference type="SUPFAM" id="SSF54285">
    <property type="entry name" value="MoaD/ThiS"/>
    <property type="match status" value="1"/>
</dbReference>
<dbReference type="EMBL" id="JRPJ02000001">
    <property type="protein sequence ID" value="TLE12182.1"/>
    <property type="molecule type" value="Genomic_DNA"/>
</dbReference>
<dbReference type="NCBIfam" id="TIGR01683">
    <property type="entry name" value="thiS"/>
    <property type="match status" value="1"/>
</dbReference>
<evidence type="ECO:0000313" key="4">
    <source>
        <dbReference type="Proteomes" id="UP000188298"/>
    </source>
</evidence>
<dbReference type="InterPro" id="IPR016155">
    <property type="entry name" value="Mopterin_synth/thiamin_S_b"/>
</dbReference>
<dbReference type="RefSeq" id="WP_034564104.1">
    <property type="nucleotide sequence ID" value="NZ_CALESD010000191.1"/>
</dbReference>
<organism evidence="2 3">
    <name type="scientific">Helicobacter bilis</name>
    <dbReference type="NCBI Taxonomy" id="37372"/>
    <lineage>
        <taxon>Bacteria</taxon>
        <taxon>Pseudomonadati</taxon>
        <taxon>Campylobacterota</taxon>
        <taxon>Epsilonproteobacteria</taxon>
        <taxon>Campylobacterales</taxon>
        <taxon>Helicobacteraceae</taxon>
        <taxon>Helicobacter</taxon>
    </lineage>
</organism>
<dbReference type="EMBL" id="CP019645">
    <property type="protein sequence ID" value="AQQ60077.1"/>
    <property type="molecule type" value="Genomic_DNA"/>
</dbReference>
<evidence type="ECO:0000313" key="2">
    <source>
        <dbReference type="EMBL" id="TLE12182.1"/>
    </source>
</evidence>
<evidence type="ECO:0000313" key="1">
    <source>
        <dbReference type="EMBL" id="AQQ60077.1"/>
    </source>
</evidence>
<dbReference type="InterPro" id="IPR010035">
    <property type="entry name" value="Thi_S"/>
</dbReference>
<dbReference type="InterPro" id="IPR003749">
    <property type="entry name" value="ThiS/MoaD-like"/>
</dbReference>
<reference evidence="2" key="3">
    <citation type="submission" date="2018-04" db="EMBL/GenBank/DDBJ databases">
        <authorList>
            <person name="Sheh A."/>
            <person name="Shen Z."/>
            <person name="Mannion A.J."/>
            <person name="Fox J.G."/>
        </authorList>
    </citation>
    <scope>NUCLEOTIDE SEQUENCE</scope>
    <source>
        <strain evidence="2">ATCC 49320</strain>
    </source>
</reference>
<dbReference type="KEGG" id="hbl:XJ32_08180"/>
<protein>
    <submittedName>
        <fullName evidence="2">Sulfur carrier protein ThiS</fullName>
    </submittedName>
</protein>
<accession>A0A099V4V4</accession>
<dbReference type="PANTHER" id="PTHR34472">
    <property type="entry name" value="SULFUR CARRIER PROTEIN THIS"/>
    <property type="match status" value="1"/>
</dbReference>
<name>A0A099V4V4_9HELI</name>
<dbReference type="InterPro" id="IPR012675">
    <property type="entry name" value="Beta-grasp_dom_sf"/>
</dbReference>
<sequence>MQISINGEHQNIADNITITQLLEQLEVEDKIVAISLNANVVKKDTWTQVYLKEHDKLELLQFMSGG</sequence>
<reference evidence="1 4" key="2">
    <citation type="submission" date="2017-02" db="EMBL/GenBank/DDBJ databases">
        <title>Whole genome sequencing of Helicobacter bilis strain AAQJH.</title>
        <authorList>
            <person name="Conlan S."/>
            <person name="Thomas P.J."/>
            <person name="Mullikin J."/>
            <person name="Palmore T.N."/>
            <person name="Frank K.M."/>
            <person name="Segre J.A."/>
        </authorList>
    </citation>
    <scope>NUCLEOTIDE SEQUENCE [LARGE SCALE GENOMIC DNA]</scope>
    <source>
        <strain evidence="1 4">AAQJH</strain>
    </source>
</reference>
<dbReference type="AlphaFoldDB" id="A0A099V4V4"/>
<dbReference type="Proteomes" id="UP000029857">
    <property type="component" value="Unassembled WGS sequence"/>
</dbReference>
<dbReference type="Proteomes" id="UP000188298">
    <property type="component" value="Chromosome"/>
</dbReference>
<dbReference type="Pfam" id="PF02597">
    <property type="entry name" value="ThiS"/>
    <property type="match status" value="1"/>
</dbReference>
<proteinExistence type="predicted"/>